<name>A0ABW4QKG3_9BACL</name>
<dbReference type="SUPFAM" id="SSF52540">
    <property type="entry name" value="P-loop containing nucleoside triphosphate hydrolases"/>
    <property type="match status" value="1"/>
</dbReference>
<sequence>MEKVKKALGEVWAKQPEGRTVIAIDGLSRSGKTTLSKSIAEYLSVQNIPYKLFHIDDLIVERMRRYGTGRDEWQEYYFLQWEIETLQEQFFGKLKTETEISLAFYDSGLDSHVSKKIRLPAAGIVLIEGVFLQRPEWRRYFDAAFYLDCPKEQRFERESEAAKRNSRKFADRYWKAEQYYEEIVRPKERADWVIQSGPEIGETT</sequence>
<dbReference type="GO" id="GO:0016301">
    <property type="term" value="F:kinase activity"/>
    <property type="evidence" value="ECO:0007669"/>
    <property type="project" value="UniProtKB-KW"/>
</dbReference>
<keyword evidence="2" id="KW-1185">Reference proteome</keyword>
<keyword evidence="1" id="KW-0808">Transferase</keyword>
<keyword evidence="1" id="KW-0418">Kinase</keyword>
<gene>
    <name evidence="1" type="ORF">ACFSDB_13165</name>
</gene>
<dbReference type="Proteomes" id="UP001597273">
    <property type="component" value="Unassembled WGS sequence"/>
</dbReference>
<evidence type="ECO:0000313" key="1">
    <source>
        <dbReference type="EMBL" id="MFD1863853.1"/>
    </source>
</evidence>
<proteinExistence type="predicted"/>
<organism evidence="1 2">
    <name type="scientific">Planococcus chinensis</name>
    <dbReference type="NCBI Taxonomy" id="272917"/>
    <lineage>
        <taxon>Bacteria</taxon>
        <taxon>Bacillati</taxon>
        <taxon>Bacillota</taxon>
        <taxon>Bacilli</taxon>
        <taxon>Bacillales</taxon>
        <taxon>Caryophanaceae</taxon>
        <taxon>Planococcus</taxon>
    </lineage>
</organism>
<dbReference type="RefSeq" id="WP_204890258.1">
    <property type="nucleotide sequence ID" value="NZ_JBHUFW010000011.1"/>
</dbReference>
<evidence type="ECO:0000313" key="2">
    <source>
        <dbReference type="Proteomes" id="UP001597273"/>
    </source>
</evidence>
<dbReference type="NCBIfam" id="NF005807">
    <property type="entry name" value="PRK07667.1"/>
    <property type="match status" value="1"/>
</dbReference>
<dbReference type="Gene3D" id="3.40.50.300">
    <property type="entry name" value="P-loop containing nucleotide triphosphate hydrolases"/>
    <property type="match status" value="1"/>
</dbReference>
<accession>A0ABW4QKG3</accession>
<comment type="caution">
    <text evidence="1">The sequence shown here is derived from an EMBL/GenBank/DDBJ whole genome shotgun (WGS) entry which is preliminary data.</text>
</comment>
<reference evidence="2" key="1">
    <citation type="journal article" date="2019" name="Int. J. Syst. Evol. Microbiol.">
        <title>The Global Catalogue of Microorganisms (GCM) 10K type strain sequencing project: providing services to taxonomists for standard genome sequencing and annotation.</title>
        <authorList>
            <consortium name="The Broad Institute Genomics Platform"/>
            <consortium name="The Broad Institute Genome Sequencing Center for Infectious Disease"/>
            <person name="Wu L."/>
            <person name="Ma J."/>
        </authorList>
    </citation>
    <scope>NUCLEOTIDE SEQUENCE [LARGE SCALE GENOMIC DNA]</scope>
    <source>
        <strain evidence="2">CGMCC 1.15475</strain>
    </source>
</reference>
<dbReference type="InterPro" id="IPR027417">
    <property type="entry name" value="P-loop_NTPase"/>
</dbReference>
<dbReference type="EMBL" id="JBHUFW010000011">
    <property type="protein sequence ID" value="MFD1863853.1"/>
    <property type="molecule type" value="Genomic_DNA"/>
</dbReference>
<protein>
    <submittedName>
        <fullName evidence="1">Kinase</fullName>
    </submittedName>
</protein>
<dbReference type="Pfam" id="PF13238">
    <property type="entry name" value="AAA_18"/>
    <property type="match status" value="1"/>
</dbReference>